<dbReference type="VEuPathDB" id="PiroplasmaDB:BBOV_III011695"/>
<keyword evidence="1" id="KW-0812">Transmembrane</keyword>
<organism evidence="2">
    <name type="scientific">Babesia bovis</name>
    <dbReference type="NCBI Taxonomy" id="5865"/>
    <lineage>
        <taxon>Eukaryota</taxon>
        <taxon>Sar</taxon>
        <taxon>Alveolata</taxon>
        <taxon>Apicomplexa</taxon>
        <taxon>Aconoidasida</taxon>
        <taxon>Piroplasmida</taxon>
        <taxon>Babesiidae</taxon>
        <taxon>Babesia</taxon>
    </lineage>
</organism>
<evidence type="ECO:0000256" key="1">
    <source>
        <dbReference type="SAM" id="Phobius"/>
    </source>
</evidence>
<proteinExistence type="evidence at transcript level"/>
<keyword evidence="1" id="KW-0472">Membrane</keyword>
<dbReference type="EMBL" id="AK440958">
    <property type="protein sequence ID" value="BAN64752.1"/>
    <property type="molecule type" value="mRNA"/>
</dbReference>
<reference evidence="2" key="1">
    <citation type="journal article" date="2014" name="BMC Genomics">
        <title>The Babesia bovis gene and promoter model: an update from full-length EST analysis.</title>
        <authorList>
            <person name="Yamagishi J."/>
            <person name="Wakaguri H."/>
            <person name="Yokoyama N."/>
            <person name="Yamashita R."/>
            <person name="Suzuki Y."/>
            <person name="Xuan X."/>
            <person name="Igarashi I."/>
        </authorList>
    </citation>
    <scope>NUCLEOTIDE SEQUENCE</scope>
    <source>
        <strain evidence="2">Texas</strain>
    </source>
</reference>
<dbReference type="AlphaFoldDB" id="S6BL90"/>
<protein>
    <submittedName>
        <fullName evidence="2">Uncharacterized protein</fullName>
    </submittedName>
</protein>
<sequence>MLNFNETKAPDRVVPKPPMLCKRTSDIICTFLSGVILLSLIFKFTTIFFIAAALFLCRGLTSDSTIDWTKALMPILGIMPSMAKFTYDVFYCLLTGEPL</sequence>
<feature type="transmembrane region" description="Helical" evidence="1">
    <location>
        <begin position="27"/>
        <end position="56"/>
    </location>
</feature>
<name>S6BL90_BABBO</name>
<accession>S6BL90</accession>
<evidence type="ECO:0000313" key="2">
    <source>
        <dbReference type="EMBL" id="BAN64752.1"/>
    </source>
</evidence>
<keyword evidence="1" id="KW-1133">Transmembrane helix</keyword>